<accession>A0A0M3I1A3</accession>
<feature type="domain" description="Protein kinase" evidence="10">
    <location>
        <begin position="119"/>
        <end position="401"/>
    </location>
</feature>
<dbReference type="GO" id="GO:0004715">
    <property type="term" value="F:non-membrane spanning protein tyrosine kinase activity"/>
    <property type="evidence" value="ECO:0007669"/>
    <property type="project" value="UniProtKB-EC"/>
</dbReference>
<dbReference type="Pfam" id="PF00017">
    <property type="entry name" value="SH2"/>
    <property type="match status" value="1"/>
</dbReference>
<dbReference type="WBParaSite" id="ALUE_0001003101-mRNA-1">
    <property type="protein sequence ID" value="ALUE_0001003101-mRNA-1"/>
    <property type="gene ID" value="ALUE_0001003101"/>
</dbReference>
<dbReference type="Gene3D" id="3.30.505.10">
    <property type="entry name" value="SH2 domain"/>
    <property type="match status" value="1"/>
</dbReference>
<dbReference type="Gene3D" id="1.10.510.10">
    <property type="entry name" value="Transferase(Phosphotransferase) domain 1"/>
    <property type="match status" value="1"/>
</dbReference>
<protein>
    <recommendedName>
        <fullName evidence="8">Tyrosine-protein kinase</fullName>
        <ecNumber evidence="8">2.7.10.2</ecNumber>
    </recommendedName>
</protein>
<dbReference type="FunFam" id="3.30.505.10:FF:000051">
    <property type="entry name" value="Tyrosine-protein kinase"/>
    <property type="match status" value="1"/>
</dbReference>
<evidence type="ECO:0000313" key="11">
    <source>
        <dbReference type="Proteomes" id="UP000036681"/>
    </source>
</evidence>
<name>A0A0M3I1A3_ASCLU</name>
<evidence type="ECO:0000256" key="1">
    <source>
        <dbReference type="ARBA" id="ARBA00022679"/>
    </source>
</evidence>
<keyword evidence="2 8" id="KW-0547">Nucleotide-binding</keyword>
<dbReference type="SUPFAM" id="SSF55550">
    <property type="entry name" value="SH2 domain"/>
    <property type="match status" value="1"/>
</dbReference>
<keyword evidence="1 8" id="KW-0808">Transferase</keyword>
<evidence type="ECO:0000256" key="4">
    <source>
        <dbReference type="ARBA" id="ARBA00022840"/>
    </source>
</evidence>
<dbReference type="SUPFAM" id="SSF56112">
    <property type="entry name" value="Protein kinase-like (PK-like)"/>
    <property type="match status" value="1"/>
</dbReference>
<dbReference type="PROSITE" id="PS00109">
    <property type="entry name" value="PROTEIN_KINASE_TYR"/>
    <property type="match status" value="1"/>
</dbReference>
<dbReference type="InterPro" id="IPR050198">
    <property type="entry name" value="Non-receptor_tyrosine_kinases"/>
</dbReference>
<keyword evidence="3 8" id="KW-0418">Kinase</keyword>
<dbReference type="CDD" id="cd10361">
    <property type="entry name" value="SH2_Fps_family"/>
    <property type="match status" value="1"/>
</dbReference>
<dbReference type="InterPro" id="IPR000980">
    <property type="entry name" value="SH2"/>
</dbReference>
<dbReference type="Proteomes" id="UP000036681">
    <property type="component" value="Unplaced"/>
</dbReference>
<reference evidence="12" key="1">
    <citation type="submission" date="2017-02" db="UniProtKB">
        <authorList>
            <consortium name="WormBaseParasite"/>
        </authorList>
    </citation>
    <scope>IDENTIFICATION</scope>
</reference>
<dbReference type="InterPro" id="IPR035849">
    <property type="entry name" value="Fes/Fps/Fer_SH2"/>
</dbReference>
<comment type="similarity">
    <text evidence="8">Belongs to the protein kinase superfamily. Tyr protein kinase family.</text>
</comment>
<evidence type="ECO:0000313" key="12">
    <source>
        <dbReference type="WBParaSite" id="ALUE_0001003101-mRNA-1"/>
    </source>
</evidence>
<dbReference type="PROSITE" id="PS50001">
    <property type="entry name" value="SH2"/>
    <property type="match status" value="1"/>
</dbReference>
<evidence type="ECO:0000256" key="5">
    <source>
        <dbReference type="ARBA" id="ARBA00023137"/>
    </source>
</evidence>
<evidence type="ECO:0000256" key="3">
    <source>
        <dbReference type="ARBA" id="ARBA00022777"/>
    </source>
</evidence>
<evidence type="ECO:0000256" key="6">
    <source>
        <dbReference type="ARBA" id="ARBA00051245"/>
    </source>
</evidence>
<evidence type="ECO:0000259" key="10">
    <source>
        <dbReference type="PROSITE" id="PS50011"/>
    </source>
</evidence>
<dbReference type="PANTHER" id="PTHR24418">
    <property type="entry name" value="TYROSINE-PROTEIN KINASE"/>
    <property type="match status" value="1"/>
</dbReference>
<dbReference type="PROSITE" id="PS50011">
    <property type="entry name" value="PROTEIN_KINASE_DOM"/>
    <property type="match status" value="1"/>
</dbReference>
<dbReference type="Pfam" id="PF07714">
    <property type="entry name" value="PK_Tyr_Ser-Thr"/>
    <property type="match status" value="1"/>
</dbReference>
<organism evidence="11 12">
    <name type="scientific">Ascaris lumbricoides</name>
    <name type="common">Giant roundworm</name>
    <dbReference type="NCBI Taxonomy" id="6252"/>
    <lineage>
        <taxon>Eukaryota</taxon>
        <taxon>Metazoa</taxon>
        <taxon>Ecdysozoa</taxon>
        <taxon>Nematoda</taxon>
        <taxon>Chromadorea</taxon>
        <taxon>Rhabditida</taxon>
        <taxon>Spirurina</taxon>
        <taxon>Ascaridomorpha</taxon>
        <taxon>Ascaridoidea</taxon>
        <taxon>Ascarididae</taxon>
        <taxon>Ascaris</taxon>
    </lineage>
</organism>
<sequence>MSAEDGRELESARWYHGMLPREDIQQLLTEDGHFLVRQSEVKIGEGLKTILSVRWNGKFHHFVISHEDGRFFIEKYQFDSISDLIRFYTMKKKPITRRTGALIVYGVPKQHWELHHDQVKLGRLIAEGGFGGIYEALVKINDRTVKASICEEMSLIIRAAVKVHKGRALDKEIIKNICNEARIMRRYSHPNIVRLYGVAVGRDPIMVVMEHVKDGALDSYLAKRGRWLCISEKVRMCLDAASGLEYLHKMGCIHRDVSARNCLVQKMRIKISDFGLSHEITNNEEKYKLTNLKQKLPIRWLAPETLMTATYTTKSDVFSYGILLWEIFMDAAEPYFGMTIAEVNEQVCLFTTLQCFVQVKSGYRMPAPDCMPKPIQKVMCVYCFVDNPEERLSMKEIHEYLQNEYGSLQTEVTVKDT</sequence>
<keyword evidence="4 8" id="KW-0067">ATP-binding</keyword>
<dbReference type="InterPro" id="IPR001245">
    <property type="entry name" value="Ser-Thr/Tyr_kinase_cat_dom"/>
</dbReference>
<dbReference type="Gene3D" id="3.30.200.20">
    <property type="entry name" value="Phosphorylase Kinase, domain 1"/>
    <property type="match status" value="1"/>
</dbReference>
<dbReference type="InterPro" id="IPR008266">
    <property type="entry name" value="Tyr_kinase_AS"/>
</dbReference>
<proteinExistence type="inferred from homology"/>
<dbReference type="CDD" id="cd00192">
    <property type="entry name" value="PTKc"/>
    <property type="match status" value="1"/>
</dbReference>
<dbReference type="InterPro" id="IPR011009">
    <property type="entry name" value="Kinase-like_dom_sf"/>
</dbReference>
<dbReference type="PRINTS" id="PR00109">
    <property type="entry name" value="TYRKINASE"/>
</dbReference>
<dbReference type="EC" id="2.7.10.2" evidence="8"/>
<evidence type="ECO:0000259" key="9">
    <source>
        <dbReference type="PROSITE" id="PS50001"/>
    </source>
</evidence>
<keyword evidence="5 8" id="KW-0829">Tyrosine-protein kinase</keyword>
<comment type="catalytic activity">
    <reaction evidence="6 8">
        <text>L-tyrosyl-[protein] + ATP = O-phospho-L-tyrosyl-[protein] + ADP + H(+)</text>
        <dbReference type="Rhea" id="RHEA:10596"/>
        <dbReference type="Rhea" id="RHEA-COMP:10136"/>
        <dbReference type="Rhea" id="RHEA-COMP:20101"/>
        <dbReference type="ChEBI" id="CHEBI:15378"/>
        <dbReference type="ChEBI" id="CHEBI:30616"/>
        <dbReference type="ChEBI" id="CHEBI:46858"/>
        <dbReference type="ChEBI" id="CHEBI:61978"/>
        <dbReference type="ChEBI" id="CHEBI:456216"/>
        <dbReference type="EC" id="2.7.10.2"/>
    </reaction>
</comment>
<dbReference type="GO" id="GO:0005524">
    <property type="term" value="F:ATP binding"/>
    <property type="evidence" value="ECO:0007669"/>
    <property type="project" value="UniProtKB-KW"/>
</dbReference>
<dbReference type="AlphaFoldDB" id="A0A0M3I1A3"/>
<dbReference type="InterPro" id="IPR036860">
    <property type="entry name" value="SH2_dom_sf"/>
</dbReference>
<evidence type="ECO:0000256" key="7">
    <source>
        <dbReference type="PROSITE-ProRule" id="PRU00191"/>
    </source>
</evidence>
<evidence type="ECO:0000256" key="2">
    <source>
        <dbReference type="ARBA" id="ARBA00022741"/>
    </source>
</evidence>
<evidence type="ECO:0000256" key="8">
    <source>
        <dbReference type="RuleBase" id="RU362096"/>
    </source>
</evidence>
<keyword evidence="7" id="KW-0727">SH2 domain</keyword>
<dbReference type="PRINTS" id="PR00401">
    <property type="entry name" value="SH2DOMAIN"/>
</dbReference>
<dbReference type="SMART" id="SM00252">
    <property type="entry name" value="SH2"/>
    <property type="match status" value="1"/>
</dbReference>
<keyword evidence="11" id="KW-1185">Reference proteome</keyword>
<dbReference type="InterPro" id="IPR000719">
    <property type="entry name" value="Prot_kinase_dom"/>
</dbReference>
<feature type="domain" description="SH2" evidence="9">
    <location>
        <begin position="14"/>
        <end position="107"/>
    </location>
</feature>